<comment type="caution">
    <text evidence="11">The sequence shown here is derived from an EMBL/GenBank/DDBJ whole genome shotgun (WGS) entry which is preliminary data.</text>
</comment>
<sequence length="880" mass="100479">MDLPLSRILSTILATLFLTAVAFKTFTPNDDPYRCRALQNTGRWIDPPDEDGHRFPFHQWQPDGCILNEYDSSQIRQCTEGRRIVIAGDSTSRRVAYAFGRLIDREKWQYDSEQKSFAGLRDNVNLTYDGQMIQRISNVFIGAHGEPIQERSGFVYSLDAYAAEKRNPRPIQDQESPAIIYMAAGLWFTNNKNNNSGHVHWKPRFTAFKHRFDNLSKYIDANTPHDDPFSSPMDPYDGIGNQIFFAPPAGPVYQGNESKLAKVSARRAKEVVDIQNWLYTYENKSSIPILWSIPGLTTNQNKTWIDPLRKAAHVIDQVAEVRANILLNLRCNAKLDREKRYPYTRTCCTDYGGNQYSIPIIISIVYLTACILCELLDLLIRRETQWRLFNMQLGSFVLVLLTCYFADRTQMMAKGSRLFEVNGIAVLFLSCLVVYLVTIRRSGSKSLPYRSLSTEETSESLLPETNVLPEEKDDQDQYFLSRNLTEEWKGGMQYFVLIYQWSAAEQGSMWMYILLRLCVAAYLFQTGYGHATYFINTSDFSFNRVVATLLRLNILSWALAYFMNTDYMFYQAASLASFWFLVVYVTLAYGRQKNNDPQVILAKACISCIVVSVLSMDPLPRWFFSLLEIIFNIHWNADEWMHCVTLDIYIVYVGIITAAVSHRMQNTSANVGLRLTLGLASPFVVLYYLWKASSLTTDSYDILHTYASWIPIMAFIALRNVSTYTRNYHSRAMVWLGRHSLEISVLQSHVLLAADKQGVLVINGLFGDGSVLGDRWRTLLILVPIFLWLCYAAKSATTNIIDLVLHESPDSDDLDGPTFAWLKVMGISHIPYAKIRLACILLLLWSVNLLSARTYITPPPPGGHELTVEPMSTNAINYPY</sequence>
<keyword evidence="3" id="KW-0808">Transferase</keyword>
<feature type="signal peptide" evidence="9">
    <location>
        <begin position="1"/>
        <end position="22"/>
    </location>
</feature>
<evidence type="ECO:0000259" key="10">
    <source>
        <dbReference type="Pfam" id="PF07779"/>
    </source>
</evidence>
<feature type="chain" id="PRO_5017353252" description="Cas1p 10 TM acyl transferase domain-containing protein" evidence="9">
    <location>
        <begin position="23"/>
        <end position="880"/>
    </location>
</feature>
<feature type="transmembrane region" description="Helical" evidence="8">
    <location>
        <begin position="388"/>
        <end position="407"/>
    </location>
</feature>
<evidence type="ECO:0000256" key="5">
    <source>
        <dbReference type="ARBA" id="ARBA00022989"/>
    </source>
</evidence>
<evidence type="ECO:0000256" key="9">
    <source>
        <dbReference type="SAM" id="SignalP"/>
    </source>
</evidence>
<keyword evidence="9" id="KW-0732">Signal</keyword>
<keyword evidence="4 8" id="KW-0812">Transmembrane</keyword>
<evidence type="ECO:0000313" key="11">
    <source>
        <dbReference type="EMBL" id="RGP81845.1"/>
    </source>
</evidence>
<feature type="transmembrane region" description="Helical" evidence="8">
    <location>
        <begin position="639"/>
        <end position="660"/>
    </location>
</feature>
<dbReference type="GO" id="GO:0005794">
    <property type="term" value="C:Golgi apparatus"/>
    <property type="evidence" value="ECO:0007669"/>
    <property type="project" value="UniProtKB-ARBA"/>
</dbReference>
<name>A0A395TC41_9HYPO</name>
<dbReference type="GO" id="GO:0005975">
    <property type="term" value="P:carbohydrate metabolic process"/>
    <property type="evidence" value="ECO:0007669"/>
    <property type="project" value="UniProtKB-ARBA"/>
</dbReference>
<feature type="transmembrane region" description="Helical" evidence="8">
    <location>
        <begin position="835"/>
        <end position="856"/>
    </location>
</feature>
<dbReference type="OrthoDB" id="1932925at2759"/>
<organism evidence="11 12">
    <name type="scientific">Fusarium longipes</name>
    <dbReference type="NCBI Taxonomy" id="694270"/>
    <lineage>
        <taxon>Eukaryota</taxon>
        <taxon>Fungi</taxon>
        <taxon>Dikarya</taxon>
        <taxon>Ascomycota</taxon>
        <taxon>Pezizomycotina</taxon>
        <taxon>Sordariomycetes</taxon>
        <taxon>Hypocreomycetidae</taxon>
        <taxon>Hypocreales</taxon>
        <taxon>Nectriaceae</taxon>
        <taxon>Fusarium</taxon>
    </lineage>
</organism>
<keyword evidence="6 8" id="KW-0472">Membrane</keyword>
<accession>A0A395TC41</accession>
<dbReference type="InterPro" id="IPR012419">
    <property type="entry name" value="Cas1_AcylTrans_dom"/>
</dbReference>
<keyword evidence="7" id="KW-0325">Glycoprotein</keyword>
<dbReference type="EMBL" id="PXOG01000001">
    <property type="protein sequence ID" value="RGP81845.1"/>
    <property type="molecule type" value="Genomic_DNA"/>
</dbReference>
<gene>
    <name evidence="11" type="ORF">FLONG3_42</name>
</gene>
<protein>
    <recommendedName>
        <fullName evidence="10">Cas1p 10 TM acyl transferase domain-containing protein</fullName>
    </recommendedName>
</protein>
<dbReference type="GO" id="GO:0016020">
    <property type="term" value="C:membrane"/>
    <property type="evidence" value="ECO:0007669"/>
    <property type="project" value="UniProtKB-SubCell"/>
</dbReference>
<dbReference type="PANTHER" id="PTHR13533">
    <property type="entry name" value="N-ACETYLNEURAMINATE 9-O-ACETYLTRANSFERASE"/>
    <property type="match status" value="1"/>
</dbReference>
<keyword evidence="12" id="KW-1185">Reference proteome</keyword>
<reference evidence="11 12" key="1">
    <citation type="journal article" date="2018" name="PLoS Pathog.">
        <title>Evolution of structural diversity of trichothecenes, a family of toxins produced by plant pathogenic and entomopathogenic fungi.</title>
        <authorList>
            <person name="Proctor R.H."/>
            <person name="McCormick S.P."/>
            <person name="Kim H.S."/>
            <person name="Cardoza R.E."/>
            <person name="Stanley A.M."/>
            <person name="Lindo L."/>
            <person name="Kelly A."/>
            <person name="Brown D.W."/>
            <person name="Lee T."/>
            <person name="Vaughan M.M."/>
            <person name="Alexander N.J."/>
            <person name="Busman M."/>
            <person name="Gutierrez S."/>
        </authorList>
    </citation>
    <scope>NUCLEOTIDE SEQUENCE [LARGE SCALE GENOMIC DNA]</scope>
    <source>
        <strain evidence="11 12">NRRL 20695</strain>
    </source>
</reference>
<dbReference type="Pfam" id="PF07779">
    <property type="entry name" value="Cas1_AcylT"/>
    <property type="match status" value="1"/>
</dbReference>
<dbReference type="GO" id="GO:0016740">
    <property type="term" value="F:transferase activity"/>
    <property type="evidence" value="ECO:0007669"/>
    <property type="project" value="UniProtKB-KW"/>
</dbReference>
<evidence type="ECO:0000256" key="7">
    <source>
        <dbReference type="ARBA" id="ARBA00023180"/>
    </source>
</evidence>
<dbReference type="Proteomes" id="UP000266234">
    <property type="component" value="Unassembled WGS sequence"/>
</dbReference>
<keyword evidence="5 8" id="KW-1133">Transmembrane helix</keyword>
<feature type="transmembrane region" description="Helical" evidence="8">
    <location>
        <begin position="599"/>
        <end position="619"/>
    </location>
</feature>
<feature type="transmembrane region" description="Helical" evidence="8">
    <location>
        <begin position="672"/>
        <end position="690"/>
    </location>
</feature>
<feature type="transmembrane region" description="Helical" evidence="8">
    <location>
        <begin position="545"/>
        <end position="563"/>
    </location>
</feature>
<feature type="domain" description="Cas1p 10 TM acyl transferase" evidence="10">
    <location>
        <begin position="473"/>
        <end position="803"/>
    </location>
</feature>
<evidence type="ECO:0000256" key="1">
    <source>
        <dbReference type="ARBA" id="ARBA00004141"/>
    </source>
</evidence>
<proteinExistence type="inferred from homology"/>
<dbReference type="AlphaFoldDB" id="A0A395TC41"/>
<evidence type="ECO:0000313" key="12">
    <source>
        <dbReference type="Proteomes" id="UP000266234"/>
    </source>
</evidence>
<feature type="transmembrane region" description="Helical" evidence="8">
    <location>
        <begin position="702"/>
        <end position="721"/>
    </location>
</feature>
<evidence type="ECO:0000256" key="6">
    <source>
        <dbReference type="ARBA" id="ARBA00023136"/>
    </source>
</evidence>
<feature type="transmembrane region" description="Helical" evidence="8">
    <location>
        <begin position="569"/>
        <end position="587"/>
    </location>
</feature>
<feature type="transmembrane region" description="Helical" evidence="8">
    <location>
        <begin position="356"/>
        <end position="376"/>
    </location>
</feature>
<dbReference type="PANTHER" id="PTHR13533:SF1">
    <property type="entry name" value="N-ACETYLNEURAMINATE 9-O-ACETYLTRANSFERASE"/>
    <property type="match status" value="1"/>
</dbReference>
<feature type="transmembrane region" description="Helical" evidence="8">
    <location>
        <begin position="419"/>
        <end position="437"/>
    </location>
</feature>
<evidence type="ECO:0000256" key="4">
    <source>
        <dbReference type="ARBA" id="ARBA00022692"/>
    </source>
</evidence>
<evidence type="ECO:0000256" key="3">
    <source>
        <dbReference type="ARBA" id="ARBA00022679"/>
    </source>
</evidence>
<comment type="similarity">
    <text evidence="2">Belongs to the PC-esterase family. CASD1 subfamily.</text>
</comment>
<comment type="subcellular location">
    <subcellularLocation>
        <location evidence="1">Membrane</location>
        <topology evidence="1">Multi-pass membrane protein</topology>
    </subcellularLocation>
</comment>
<evidence type="ECO:0000256" key="2">
    <source>
        <dbReference type="ARBA" id="ARBA00010666"/>
    </source>
</evidence>
<evidence type="ECO:0000256" key="8">
    <source>
        <dbReference type="SAM" id="Phobius"/>
    </source>
</evidence>